<organism evidence="2">
    <name type="scientific">Tanacetum cinerariifolium</name>
    <name type="common">Dalmatian daisy</name>
    <name type="synonym">Chrysanthemum cinerariifolium</name>
    <dbReference type="NCBI Taxonomy" id="118510"/>
    <lineage>
        <taxon>Eukaryota</taxon>
        <taxon>Viridiplantae</taxon>
        <taxon>Streptophyta</taxon>
        <taxon>Embryophyta</taxon>
        <taxon>Tracheophyta</taxon>
        <taxon>Spermatophyta</taxon>
        <taxon>Magnoliopsida</taxon>
        <taxon>eudicotyledons</taxon>
        <taxon>Gunneridae</taxon>
        <taxon>Pentapetalae</taxon>
        <taxon>asterids</taxon>
        <taxon>campanulids</taxon>
        <taxon>Asterales</taxon>
        <taxon>Asteraceae</taxon>
        <taxon>Asteroideae</taxon>
        <taxon>Anthemideae</taxon>
        <taxon>Anthemidinae</taxon>
        <taxon>Tanacetum</taxon>
    </lineage>
</organism>
<evidence type="ECO:0000256" key="1">
    <source>
        <dbReference type="SAM" id="MobiDB-lite"/>
    </source>
</evidence>
<proteinExistence type="predicted"/>
<sequence length="90" mass="10287">MAWTTSDTRYESTSFVATQETSLTNYLMNDDSIPDEQVHLSNDEDTGNDHLPKANMRKDWWKSLIEEERPATPEPAWAIPSSNVSDVEKN</sequence>
<name>A0A6L2JDM2_TANCI</name>
<accession>A0A6L2JDM2</accession>
<evidence type="ECO:0000313" key="2">
    <source>
        <dbReference type="EMBL" id="GEU35093.1"/>
    </source>
</evidence>
<dbReference type="AlphaFoldDB" id="A0A6L2JDM2"/>
<feature type="compositionally biased region" description="Polar residues" evidence="1">
    <location>
        <begin position="80"/>
        <end position="90"/>
    </location>
</feature>
<protein>
    <submittedName>
        <fullName evidence="2">Uncharacterized protein</fullName>
    </submittedName>
</protein>
<comment type="caution">
    <text evidence="2">The sequence shown here is derived from an EMBL/GenBank/DDBJ whole genome shotgun (WGS) entry which is preliminary data.</text>
</comment>
<reference evidence="2" key="1">
    <citation type="journal article" date="2019" name="Sci. Rep.">
        <title>Draft genome of Tanacetum cinerariifolium, the natural source of mosquito coil.</title>
        <authorList>
            <person name="Yamashiro T."/>
            <person name="Shiraishi A."/>
            <person name="Satake H."/>
            <person name="Nakayama K."/>
        </authorList>
    </citation>
    <scope>NUCLEOTIDE SEQUENCE</scope>
</reference>
<gene>
    <name evidence="2" type="ORF">Tci_007071</name>
</gene>
<dbReference type="EMBL" id="BKCJ010000653">
    <property type="protein sequence ID" value="GEU35093.1"/>
    <property type="molecule type" value="Genomic_DNA"/>
</dbReference>
<feature type="region of interest" description="Disordered" evidence="1">
    <location>
        <begin position="69"/>
        <end position="90"/>
    </location>
</feature>